<sequence length="252" mass="28392">MINGSLRIVVVLGFAVQICACDFTSLTQLDSAVYFIHKPFVLEILVPEDSFDHYDSVANNLRNKALRLKDLPGLSVEVYSIENAVPPIEGSAVTTCRLLNMSRKVLFEKEGVPDLVTVQKIAKNPFLIKLKKFLLKNDIVILGHCSKDEFKQIKQFKKASADLLDIKMEIINIDLDDDDNTVLRNNLGFKKDDKTLIALLFGRGMVLRAWKNKIPTMDAVCDAASLLNRPVQGEAENIEIQIPRIFMGRFEK</sequence>
<organism evidence="1 2">
    <name type="scientific">Candidatus Raymondbacteria bacterium RIFOXYD12_FULL_49_13</name>
    <dbReference type="NCBI Taxonomy" id="1817890"/>
    <lineage>
        <taxon>Bacteria</taxon>
        <taxon>Raymondiibacteriota</taxon>
    </lineage>
</organism>
<accession>A0A1F7F2P4</accession>
<name>A0A1F7F2P4_UNCRA</name>
<proteinExistence type="predicted"/>
<comment type="caution">
    <text evidence="1">The sequence shown here is derived from an EMBL/GenBank/DDBJ whole genome shotgun (WGS) entry which is preliminary data.</text>
</comment>
<dbReference type="Proteomes" id="UP000179243">
    <property type="component" value="Unassembled WGS sequence"/>
</dbReference>
<dbReference type="EMBL" id="MFYX01000139">
    <property type="protein sequence ID" value="OGK00807.1"/>
    <property type="molecule type" value="Genomic_DNA"/>
</dbReference>
<gene>
    <name evidence="1" type="ORF">A2519_07715</name>
</gene>
<protein>
    <submittedName>
        <fullName evidence="1">Uncharacterized protein</fullName>
    </submittedName>
</protein>
<reference evidence="1 2" key="1">
    <citation type="journal article" date="2016" name="Nat. Commun.">
        <title>Thousands of microbial genomes shed light on interconnected biogeochemical processes in an aquifer system.</title>
        <authorList>
            <person name="Anantharaman K."/>
            <person name="Brown C.T."/>
            <person name="Hug L.A."/>
            <person name="Sharon I."/>
            <person name="Castelle C.J."/>
            <person name="Probst A.J."/>
            <person name="Thomas B.C."/>
            <person name="Singh A."/>
            <person name="Wilkins M.J."/>
            <person name="Karaoz U."/>
            <person name="Brodie E.L."/>
            <person name="Williams K.H."/>
            <person name="Hubbard S.S."/>
            <person name="Banfield J.F."/>
        </authorList>
    </citation>
    <scope>NUCLEOTIDE SEQUENCE [LARGE SCALE GENOMIC DNA]</scope>
</reference>
<evidence type="ECO:0000313" key="1">
    <source>
        <dbReference type="EMBL" id="OGK00807.1"/>
    </source>
</evidence>
<evidence type="ECO:0000313" key="2">
    <source>
        <dbReference type="Proteomes" id="UP000179243"/>
    </source>
</evidence>
<dbReference type="AlphaFoldDB" id="A0A1F7F2P4"/>